<dbReference type="GO" id="GO:0006313">
    <property type="term" value="P:DNA transposition"/>
    <property type="evidence" value="ECO:0007669"/>
    <property type="project" value="InterPro"/>
</dbReference>
<dbReference type="PANTHER" id="PTHR37023">
    <property type="entry name" value="TRANSPOSASE"/>
    <property type="match status" value="1"/>
</dbReference>
<feature type="domain" description="Transposase zinc-binding" evidence="2">
    <location>
        <begin position="21"/>
        <end position="96"/>
    </location>
</feature>
<dbReference type="RefSeq" id="WP_112352314.1">
    <property type="nucleotide sequence ID" value="NZ_LS483452.1"/>
</dbReference>
<evidence type="ECO:0000313" key="3">
    <source>
        <dbReference type="EMBL" id="SQH75979.1"/>
    </source>
</evidence>
<protein>
    <submittedName>
        <fullName evidence="5">Transposase</fullName>
    </submittedName>
</protein>
<dbReference type="InterPro" id="IPR007069">
    <property type="entry name" value="Transposase_32"/>
</dbReference>
<dbReference type="Pfam" id="PF14319">
    <property type="entry name" value="Zn_Tnp_IS91"/>
    <property type="match status" value="1"/>
</dbReference>
<dbReference type="KEGG" id="sbk:SHEWBE_2015"/>
<reference evidence="5" key="2">
    <citation type="submission" date="2018-06" db="EMBL/GenBank/DDBJ databases">
        <authorList>
            <person name="Zhirakovskaya E."/>
        </authorList>
    </citation>
    <scope>NUCLEOTIDE SEQUENCE [LARGE SCALE GENOMIC DNA]</scope>
    <source>
        <strain evidence="5">DB21MT-2</strain>
    </source>
</reference>
<reference evidence="6" key="1">
    <citation type="submission" date="2018-06" db="EMBL/GenBank/DDBJ databases">
        <authorList>
            <person name="Cea G.-C."/>
            <person name="William W."/>
        </authorList>
    </citation>
    <scope>NUCLEOTIDE SEQUENCE [LARGE SCALE GENOMIC DNA]</scope>
    <source>
        <strain evidence="6">DB21MT-2</strain>
    </source>
</reference>
<evidence type="ECO:0000313" key="5">
    <source>
        <dbReference type="EMBL" id="SQH75986.1"/>
    </source>
</evidence>
<dbReference type="GO" id="GO:0004803">
    <property type="term" value="F:transposase activity"/>
    <property type="evidence" value="ECO:0007669"/>
    <property type="project" value="InterPro"/>
</dbReference>
<evidence type="ECO:0000259" key="2">
    <source>
        <dbReference type="Pfam" id="PF14319"/>
    </source>
</evidence>
<name>A0A330M097_9GAMM</name>
<dbReference type="KEGG" id="sbk:SHEWBE_2013"/>
<gene>
    <name evidence="3" type="ORF">SHEWBE_2013</name>
    <name evidence="4" type="ORF">SHEWBE_2015</name>
    <name evidence="5" type="ORF">SHEWBE_2020</name>
</gene>
<dbReference type="GO" id="GO:0003677">
    <property type="term" value="F:DNA binding"/>
    <property type="evidence" value="ECO:0007669"/>
    <property type="project" value="InterPro"/>
</dbReference>
<dbReference type="EMBL" id="LS483452">
    <property type="protein sequence ID" value="SQH75986.1"/>
    <property type="molecule type" value="Genomic_DNA"/>
</dbReference>
<dbReference type="PANTHER" id="PTHR37023:SF1">
    <property type="entry name" value="ISSOD25 TRANSPOSASE TNPA_ISSOD25"/>
    <property type="match status" value="1"/>
</dbReference>
<dbReference type="Proteomes" id="UP000250123">
    <property type="component" value="Chromosome SHEWBE"/>
</dbReference>
<evidence type="ECO:0000313" key="4">
    <source>
        <dbReference type="EMBL" id="SQH75981.1"/>
    </source>
</evidence>
<dbReference type="InterPro" id="IPR026889">
    <property type="entry name" value="Zn_Tnp"/>
</dbReference>
<proteinExistence type="predicted"/>
<feature type="domain" description="Transposase IS801/IS1294" evidence="1">
    <location>
        <begin position="139"/>
        <end position="315"/>
    </location>
</feature>
<evidence type="ECO:0000313" key="6">
    <source>
        <dbReference type="Proteomes" id="UP000250123"/>
    </source>
</evidence>
<dbReference type="KEGG" id="sbk:SHEWBE_2020"/>
<sequence length="379" mass="44086">MTQYSLQQLFTQFPPEMFGVKLPLYQHKALDAITACRTQKMGSHSQYCEQGHLCGVYYNSCRHRGCPQCQTVRREQWLADWSARLLDTQHHHWIFTCPHELLPLWRFNRAWFQGLLFNSVAETLKKLFADKQHLGVQAGFLLALHTWGRNLSDHPHIHCLMTHGGLDDTGKWQQPRRKSLLPVEVVKRLFRGKLIAQISAGLSKGELTLPNGQTSTSVNNLLNKLGRVKWQLYACKPYSHGFGVAKYLARYMSGGALKNHQIIKIKDGQVHFSYRDHRTKKMARSRYAIADFERQILRHLPLPKQQSMRYYGFYHPSQIARLNQARLSQGQAEYQTPSLPDWQAVMEKYGLTLHCMICEELVAEEKRRLKLDAIRQNRH</sequence>
<dbReference type="OrthoDB" id="6979325at2"/>
<organism evidence="5 6">
    <name type="scientific">Shewanella benthica</name>
    <dbReference type="NCBI Taxonomy" id="43661"/>
    <lineage>
        <taxon>Bacteria</taxon>
        <taxon>Pseudomonadati</taxon>
        <taxon>Pseudomonadota</taxon>
        <taxon>Gammaproteobacteria</taxon>
        <taxon>Alteromonadales</taxon>
        <taxon>Shewanellaceae</taxon>
        <taxon>Shewanella</taxon>
    </lineage>
</organism>
<dbReference type="EMBL" id="LS483452">
    <property type="protein sequence ID" value="SQH75979.1"/>
    <property type="molecule type" value="Genomic_DNA"/>
</dbReference>
<evidence type="ECO:0000259" key="1">
    <source>
        <dbReference type="Pfam" id="PF04986"/>
    </source>
</evidence>
<dbReference type="EMBL" id="LS483452">
    <property type="protein sequence ID" value="SQH75981.1"/>
    <property type="molecule type" value="Genomic_DNA"/>
</dbReference>
<accession>A0A330M097</accession>
<dbReference type="Pfam" id="PF04986">
    <property type="entry name" value="Y2_Tnp"/>
    <property type="match status" value="1"/>
</dbReference>
<dbReference type="AlphaFoldDB" id="A0A330M097"/>